<accession>A0A444W4Z0</accession>
<dbReference type="InterPro" id="IPR035093">
    <property type="entry name" value="RelE/ParE_toxin_dom_sf"/>
</dbReference>
<sequence>MELKIYWTDFAKTELKNIFDYYKEEVSLTVAKKIVLGITKETLKLKPKPTNAIGQKEELLESYSEEIRYLVYKNYKIIYWINLKRNSIEILDVFDTRQNPIKITRST</sequence>
<dbReference type="Gene3D" id="3.30.2310.20">
    <property type="entry name" value="RelE-like"/>
    <property type="match status" value="1"/>
</dbReference>
<dbReference type="InterPro" id="IPR007712">
    <property type="entry name" value="RelE/ParE_toxin"/>
</dbReference>
<proteinExistence type="predicted"/>
<gene>
    <name evidence="2" type="ORF">NU08_0195</name>
</gene>
<dbReference type="Pfam" id="PF05016">
    <property type="entry name" value="ParE_toxin"/>
    <property type="match status" value="1"/>
</dbReference>
<dbReference type="AlphaFoldDB" id="A0A444W4Z0"/>
<dbReference type="OrthoDB" id="1031021at2"/>
<evidence type="ECO:0000256" key="1">
    <source>
        <dbReference type="ARBA" id="ARBA00022649"/>
    </source>
</evidence>
<protein>
    <submittedName>
        <fullName evidence="2">Plasmid stabilization system</fullName>
    </submittedName>
</protein>
<dbReference type="RefSeq" id="WP_129745281.1">
    <property type="nucleotide sequence ID" value="NZ_JUIV01000001.1"/>
</dbReference>
<evidence type="ECO:0000313" key="2">
    <source>
        <dbReference type="EMBL" id="RYJ40758.1"/>
    </source>
</evidence>
<evidence type="ECO:0000313" key="3">
    <source>
        <dbReference type="Proteomes" id="UP000290433"/>
    </source>
</evidence>
<keyword evidence="1" id="KW-1277">Toxin-antitoxin system</keyword>
<name>A0A444W4Z0_9FLAO</name>
<organism evidence="2 3">
    <name type="scientific">Flavobacterium anhuiense</name>
    <dbReference type="NCBI Taxonomy" id="459526"/>
    <lineage>
        <taxon>Bacteria</taxon>
        <taxon>Pseudomonadati</taxon>
        <taxon>Bacteroidota</taxon>
        <taxon>Flavobacteriia</taxon>
        <taxon>Flavobacteriales</taxon>
        <taxon>Flavobacteriaceae</taxon>
        <taxon>Flavobacterium</taxon>
    </lineage>
</organism>
<comment type="caution">
    <text evidence="2">The sequence shown here is derived from an EMBL/GenBank/DDBJ whole genome shotgun (WGS) entry which is preliminary data.</text>
</comment>
<dbReference type="Proteomes" id="UP000290433">
    <property type="component" value="Unassembled WGS sequence"/>
</dbReference>
<dbReference type="EMBL" id="JUIV01000001">
    <property type="protein sequence ID" value="RYJ40758.1"/>
    <property type="molecule type" value="Genomic_DNA"/>
</dbReference>
<reference evidence="2 3" key="1">
    <citation type="submission" date="2014-12" db="EMBL/GenBank/DDBJ databases">
        <title>Genome sequence of Flavobacterium anhuiense RCM74.</title>
        <authorList>
            <person name="Kim J.F."/>
            <person name="Song J.Y."/>
            <person name="Kwak M.-J."/>
            <person name="Lee S.-W."/>
        </authorList>
    </citation>
    <scope>NUCLEOTIDE SEQUENCE [LARGE SCALE GENOMIC DNA]</scope>
    <source>
        <strain evidence="2 3">RCM74</strain>
    </source>
</reference>